<dbReference type="InterPro" id="IPR013083">
    <property type="entry name" value="Znf_RING/FYVE/PHD"/>
</dbReference>
<evidence type="ECO:0000313" key="3">
    <source>
        <dbReference type="Proteomes" id="UP000838756"/>
    </source>
</evidence>
<sequence length="286" mass="32919">MADASKTQKDKIFYECCSRHAMASELLKCAECKKKYHFACVKTSNCQNYKDLTPEFLSSWQCPACNRPRPGIGNTNTPIRIPSSLFIASDSLDDLNRNVTNRNKRKKSRLSDSDTITPYDLTLEDVRQVVREELKALLDLFKSNIMSQVSPKLKEISDQITQVTNSISFMEQQHEELKKEVQLKIKSISVLETENKILQTTMKDLNARLSQLEQHSRESSPPNDYQVKSVSNKKRSQTNQFKALMSALSANIKNKLWYILCMHVKHTCRERNVMSDFLSVNRSVEE</sequence>
<protein>
    <submittedName>
        <fullName evidence="2">Jg17214 protein</fullName>
    </submittedName>
</protein>
<dbReference type="AlphaFoldDB" id="A0A8S4SJI5"/>
<feature type="compositionally biased region" description="Polar residues" evidence="1">
    <location>
        <begin position="212"/>
        <end position="230"/>
    </location>
</feature>
<accession>A0A8S4SJI5</accession>
<evidence type="ECO:0000313" key="2">
    <source>
        <dbReference type="EMBL" id="CAH2261222.1"/>
    </source>
</evidence>
<dbReference type="SUPFAM" id="SSF57903">
    <property type="entry name" value="FYVE/PHD zinc finger"/>
    <property type="match status" value="1"/>
</dbReference>
<comment type="caution">
    <text evidence="2">The sequence shown here is derived from an EMBL/GenBank/DDBJ whole genome shotgun (WGS) entry which is preliminary data.</text>
</comment>
<proteinExistence type="predicted"/>
<reference evidence="2" key="1">
    <citation type="submission" date="2022-03" db="EMBL/GenBank/DDBJ databases">
        <authorList>
            <person name="Lindestad O."/>
        </authorList>
    </citation>
    <scope>NUCLEOTIDE SEQUENCE</scope>
</reference>
<dbReference type="EMBL" id="CAKXAJ010026185">
    <property type="protein sequence ID" value="CAH2261222.1"/>
    <property type="molecule type" value="Genomic_DNA"/>
</dbReference>
<dbReference type="InterPro" id="IPR011011">
    <property type="entry name" value="Znf_FYVE_PHD"/>
</dbReference>
<dbReference type="OrthoDB" id="8196581at2759"/>
<organism evidence="2 3">
    <name type="scientific">Pararge aegeria aegeria</name>
    <dbReference type="NCBI Taxonomy" id="348720"/>
    <lineage>
        <taxon>Eukaryota</taxon>
        <taxon>Metazoa</taxon>
        <taxon>Ecdysozoa</taxon>
        <taxon>Arthropoda</taxon>
        <taxon>Hexapoda</taxon>
        <taxon>Insecta</taxon>
        <taxon>Pterygota</taxon>
        <taxon>Neoptera</taxon>
        <taxon>Endopterygota</taxon>
        <taxon>Lepidoptera</taxon>
        <taxon>Glossata</taxon>
        <taxon>Ditrysia</taxon>
        <taxon>Papilionoidea</taxon>
        <taxon>Nymphalidae</taxon>
        <taxon>Satyrinae</taxon>
        <taxon>Satyrini</taxon>
        <taxon>Parargina</taxon>
        <taxon>Pararge</taxon>
    </lineage>
</organism>
<evidence type="ECO:0000256" key="1">
    <source>
        <dbReference type="SAM" id="MobiDB-lite"/>
    </source>
</evidence>
<keyword evidence="3" id="KW-1185">Reference proteome</keyword>
<name>A0A8S4SJI5_9NEOP</name>
<dbReference type="Gene3D" id="3.30.40.10">
    <property type="entry name" value="Zinc/RING finger domain, C3HC4 (zinc finger)"/>
    <property type="match status" value="1"/>
</dbReference>
<dbReference type="Proteomes" id="UP000838756">
    <property type="component" value="Unassembled WGS sequence"/>
</dbReference>
<gene>
    <name evidence="2" type="primary">jg17214</name>
    <name evidence="2" type="ORF">PAEG_LOCUS23884</name>
</gene>
<feature type="region of interest" description="Disordered" evidence="1">
    <location>
        <begin position="212"/>
        <end position="234"/>
    </location>
</feature>